<dbReference type="Gene3D" id="3.50.50.60">
    <property type="entry name" value="FAD/NAD(P)-binding domain"/>
    <property type="match status" value="1"/>
</dbReference>
<keyword evidence="7" id="KW-0812">Transmembrane</keyword>
<dbReference type="PRINTS" id="PR00757">
    <property type="entry name" value="AMINEOXDASEF"/>
</dbReference>
<dbReference type="GO" id="GO:0008131">
    <property type="term" value="F:primary methylamine oxidase activity"/>
    <property type="evidence" value="ECO:0007669"/>
    <property type="project" value="UniProtKB-ARBA"/>
</dbReference>
<dbReference type="STRING" id="27835.A0A0N4YTK6"/>
<feature type="binding site" evidence="6">
    <location>
        <position position="23"/>
    </location>
    <ligand>
        <name>FAD</name>
        <dbReference type="ChEBI" id="CHEBI:57692"/>
    </ligand>
</feature>
<dbReference type="PANTHER" id="PTHR43563">
    <property type="entry name" value="AMINE OXIDASE"/>
    <property type="match status" value="1"/>
</dbReference>
<dbReference type="InterPro" id="IPR002937">
    <property type="entry name" value="Amino_oxidase"/>
</dbReference>
<keyword evidence="7" id="KW-1133">Transmembrane helix</keyword>
<dbReference type="EMBL" id="UYSL01025295">
    <property type="protein sequence ID" value="VDL84316.1"/>
    <property type="molecule type" value="Genomic_DNA"/>
</dbReference>
<dbReference type="GO" id="GO:0097621">
    <property type="term" value="F:monoamine oxidase activity"/>
    <property type="evidence" value="ECO:0007669"/>
    <property type="project" value="UniProtKB-EC"/>
</dbReference>
<evidence type="ECO:0000256" key="3">
    <source>
        <dbReference type="ARBA" id="ARBA00005995"/>
    </source>
</evidence>
<evidence type="ECO:0000259" key="8">
    <source>
        <dbReference type="Pfam" id="PF01593"/>
    </source>
</evidence>
<dbReference type="Proteomes" id="UP000271162">
    <property type="component" value="Unassembled WGS sequence"/>
</dbReference>
<comment type="cofactor">
    <cofactor evidence="1 7">
        <name>FAD</name>
        <dbReference type="ChEBI" id="CHEBI:57692"/>
    </cofactor>
</comment>
<dbReference type="SUPFAM" id="SSF54373">
    <property type="entry name" value="FAD-linked reductases, C-terminal domain"/>
    <property type="match status" value="1"/>
</dbReference>
<keyword evidence="10" id="KW-1185">Reference proteome</keyword>
<dbReference type="SUPFAM" id="SSF51905">
    <property type="entry name" value="FAD/NAD(P)-binding domain"/>
    <property type="match status" value="1"/>
</dbReference>
<evidence type="ECO:0000256" key="6">
    <source>
        <dbReference type="PIRSR" id="PIRSR601613-1"/>
    </source>
</evidence>
<sequence length="336" mass="38308">MQQIAQRLAEDLGNDRILLHRAVERFEIDEETDTTTVHAYSTDNVTEKVVYTCSQVICTIPMNQCRKLTFSPPLPTHKRQLFESCVPSNYIMFVITFEKPFWREEGWSGEIASTGKTTKEGEVHPIVFTYDYTAPSGEAALAGYVMEQFADLSTQDRCNAIVQDLMRFFGDRAMLNFIDYKEKIWGEETFGGGSPSITMPCGTMTSWLSRQEHFLSVHFAGSETASEWLGYMEGAVESGIRAAHEVLYELGHHDKISYTVLENTSYNSDYEEPKLPSDHYTTTPSFWKPALFFVTVLCAGIFVYSKKYRLSYTARAMRPLERTLVKYSTGFDWPGT</sequence>
<feature type="binding site" evidence="6">
    <location>
        <position position="144"/>
    </location>
    <ligand>
        <name>substrate</name>
    </ligand>
</feature>
<keyword evidence="4 7" id="KW-0560">Oxidoreductase</keyword>
<comment type="catalytic activity">
    <reaction evidence="5">
        <text>a secondary aliphatic amine + O2 + H2O = a primary amine + an aldehyde + H2O2</text>
        <dbReference type="Rhea" id="RHEA:26414"/>
        <dbReference type="ChEBI" id="CHEBI:15377"/>
        <dbReference type="ChEBI" id="CHEBI:15379"/>
        <dbReference type="ChEBI" id="CHEBI:16240"/>
        <dbReference type="ChEBI" id="CHEBI:17478"/>
        <dbReference type="ChEBI" id="CHEBI:58855"/>
        <dbReference type="ChEBI" id="CHEBI:65296"/>
        <dbReference type="EC" id="1.4.3.4"/>
    </reaction>
</comment>
<feature type="domain" description="Amine oxidase" evidence="8">
    <location>
        <begin position="1"/>
        <end position="247"/>
    </location>
</feature>
<evidence type="ECO:0000256" key="5">
    <source>
        <dbReference type="ARBA" id="ARBA00048448"/>
    </source>
</evidence>
<dbReference type="EC" id="1.4.3.-" evidence="7"/>
<keyword evidence="7" id="KW-0285">Flavoprotein</keyword>
<evidence type="ECO:0000256" key="4">
    <source>
        <dbReference type="ARBA" id="ARBA00023002"/>
    </source>
</evidence>
<evidence type="ECO:0000256" key="2">
    <source>
        <dbReference type="ARBA" id="ARBA00004362"/>
    </source>
</evidence>
<keyword evidence="7" id="KW-0274">FAD</keyword>
<feature type="binding site" evidence="6">
    <location>
        <position position="223"/>
    </location>
    <ligand>
        <name>FAD</name>
        <dbReference type="ChEBI" id="CHEBI:57692"/>
    </ligand>
</feature>
<reference evidence="9 10" key="2">
    <citation type="submission" date="2018-11" db="EMBL/GenBank/DDBJ databases">
        <authorList>
            <consortium name="Pathogen Informatics"/>
        </authorList>
    </citation>
    <scope>NUCLEOTIDE SEQUENCE [LARGE SCALE GENOMIC DNA]</scope>
</reference>
<feature type="transmembrane region" description="Helical" evidence="7">
    <location>
        <begin position="286"/>
        <end position="305"/>
    </location>
</feature>
<comment type="similarity">
    <text evidence="3 7">Belongs to the flavin monoamine oxidase family.</text>
</comment>
<evidence type="ECO:0000313" key="11">
    <source>
        <dbReference type="WBParaSite" id="NBR_0002057801-mRNA-1"/>
    </source>
</evidence>
<dbReference type="InterPro" id="IPR050703">
    <property type="entry name" value="Flavin_MAO"/>
</dbReference>
<comment type="subcellular location">
    <subcellularLocation>
        <location evidence="2">Mitochondrion outer membrane</location>
        <topology evidence="2">Single-pass type IV membrane protein</topology>
        <orientation evidence="2">Cytoplasmic side</orientation>
    </subcellularLocation>
</comment>
<gene>
    <name evidence="9" type="ORF">NBR_LOCUS20579</name>
</gene>
<keyword evidence="7" id="KW-0472">Membrane</keyword>
<accession>A0A0N4YTK6</accession>
<dbReference type="InterPro" id="IPR001613">
    <property type="entry name" value="Flavin_amine_oxidase"/>
</dbReference>
<name>A0A0N4YTK6_NIPBR</name>
<dbReference type="Pfam" id="PF01593">
    <property type="entry name" value="Amino_oxidase"/>
    <property type="match status" value="1"/>
</dbReference>
<evidence type="ECO:0000256" key="7">
    <source>
        <dbReference type="RuleBase" id="RU362067"/>
    </source>
</evidence>
<dbReference type="AlphaFoldDB" id="A0A0N4YTK6"/>
<dbReference type="PANTHER" id="PTHR43563:SF14">
    <property type="entry name" value="AMINE OXIDASE"/>
    <property type="match status" value="1"/>
</dbReference>
<evidence type="ECO:0000313" key="9">
    <source>
        <dbReference type="EMBL" id="VDL84316.1"/>
    </source>
</evidence>
<evidence type="ECO:0000256" key="1">
    <source>
        <dbReference type="ARBA" id="ARBA00001974"/>
    </source>
</evidence>
<reference evidence="11" key="1">
    <citation type="submission" date="2017-02" db="UniProtKB">
        <authorList>
            <consortium name="WormBaseParasite"/>
        </authorList>
    </citation>
    <scope>IDENTIFICATION</scope>
</reference>
<dbReference type="GO" id="GO:0005741">
    <property type="term" value="C:mitochondrial outer membrane"/>
    <property type="evidence" value="ECO:0007669"/>
    <property type="project" value="UniProtKB-SubCell"/>
</dbReference>
<dbReference type="InterPro" id="IPR036188">
    <property type="entry name" value="FAD/NAD-bd_sf"/>
</dbReference>
<proteinExistence type="inferred from homology"/>
<evidence type="ECO:0000313" key="10">
    <source>
        <dbReference type="Proteomes" id="UP000271162"/>
    </source>
</evidence>
<organism evidence="11">
    <name type="scientific">Nippostrongylus brasiliensis</name>
    <name type="common">Rat hookworm</name>
    <dbReference type="NCBI Taxonomy" id="27835"/>
    <lineage>
        <taxon>Eukaryota</taxon>
        <taxon>Metazoa</taxon>
        <taxon>Ecdysozoa</taxon>
        <taxon>Nematoda</taxon>
        <taxon>Chromadorea</taxon>
        <taxon>Rhabditida</taxon>
        <taxon>Rhabditina</taxon>
        <taxon>Rhabditomorpha</taxon>
        <taxon>Strongyloidea</taxon>
        <taxon>Heligmosomidae</taxon>
        <taxon>Nippostrongylus</taxon>
    </lineage>
</organism>
<protein>
    <recommendedName>
        <fullName evidence="7">Amine oxidase</fullName>
        <ecNumber evidence="7">1.4.3.-</ecNumber>
    </recommendedName>
</protein>
<dbReference type="WBParaSite" id="NBR_0002057801-mRNA-1">
    <property type="protein sequence ID" value="NBR_0002057801-mRNA-1"/>
    <property type="gene ID" value="NBR_0002057801"/>
</dbReference>